<keyword evidence="2" id="KW-1185">Reference proteome</keyword>
<reference evidence="1" key="1">
    <citation type="submission" date="2022-07" db="EMBL/GenBank/DDBJ databases">
        <title>Phylogenomic reconstructions and comparative analyses of Kickxellomycotina fungi.</title>
        <authorList>
            <person name="Reynolds N.K."/>
            <person name="Stajich J.E."/>
            <person name="Barry K."/>
            <person name="Grigoriev I.V."/>
            <person name="Crous P."/>
            <person name="Smith M.E."/>
        </authorList>
    </citation>
    <scope>NUCLEOTIDE SEQUENCE</scope>
    <source>
        <strain evidence="1">CBS 109366</strain>
    </source>
</reference>
<evidence type="ECO:0000313" key="2">
    <source>
        <dbReference type="Proteomes" id="UP001140234"/>
    </source>
</evidence>
<gene>
    <name evidence="1" type="ORF">IWQ57_001816</name>
</gene>
<evidence type="ECO:0000313" key="1">
    <source>
        <dbReference type="EMBL" id="KAJ2772315.1"/>
    </source>
</evidence>
<accession>A0ACC1K3K5</accession>
<protein>
    <submittedName>
        <fullName evidence="1">Uncharacterized protein</fullName>
    </submittedName>
</protein>
<dbReference type="EMBL" id="JANBUJ010000392">
    <property type="protein sequence ID" value="KAJ2772315.1"/>
    <property type="molecule type" value="Genomic_DNA"/>
</dbReference>
<name>A0ACC1K3K5_9FUNG</name>
<sequence length="102" mass="10933">MDAAIPDFILASALRAQQARSRRSSRRSSLRPSGLLATPLSSPFSSPASSPVASPRTPTAAPAPAYDATQDSEIKEVIGYLHGAPRSWPQHMQADVPRLVHF</sequence>
<organism evidence="1 2">
    <name type="scientific">Coemansia nantahalensis</name>
    <dbReference type="NCBI Taxonomy" id="2789366"/>
    <lineage>
        <taxon>Eukaryota</taxon>
        <taxon>Fungi</taxon>
        <taxon>Fungi incertae sedis</taxon>
        <taxon>Zoopagomycota</taxon>
        <taxon>Kickxellomycotina</taxon>
        <taxon>Kickxellomycetes</taxon>
        <taxon>Kickxellales</taxon>
        <taxon>Kickxellaceae</taxon>
        <taxon>Coemansia</taxon>
    </lineage>
</organism>
<dbReference type="Proteomes" id="UP001140234">
    <property type="component" value="Unassembled WGS sequence"/>
</dbReference>
<proteinExistence type="predicted"/>
<comment type="caution">
    <text evidence="1">The sequence shown here is derived from an EMBL/GenBank/DDBJ whole genome shotgun (WGS) entry which is preliminary data.</text>
</comment>